<evidence type="ECO:0000313" key="1">
    <source>
        <dbReference type="EMBL" id="VTZ50120.1"/>
    </source>
</evidence>
<gene>
    <name evidence="1" type="ORF">MPC4_200002</name>
</gene>
<name>A0A8B6M726_METTU</name>
<comment type="caution">
    <text evidence="1">The sequence shown here is derived from an EMBL/GenBank/DDBJ whole genome shotgun (WGS) entry which is preliminary data.</text>
</comment>
<dbReference type="EMBL" id="CABFMQ020000077">
    <property type="protein sequence ID" value="VTZ50120.1"/>
    <property type="molecule type" value="Genomic_DNA"/>
</dbReference>
<protein>
    <submittedName>
        <fullName evidence="1">Uncharacterized protein</fullName>
    </submittedName>
</protein>
<organism evidence="1 2">
    <name type="scientific">Methylocella tundrae</name>
    <dbReference type="NCBI Taxonomy" id="227605"/>
    <lineage>
        <taxon>Bacteria</taxon>
        <taxon>Pseudomonadati</taxon>
        <taxon>Pseudomonadota</taxon>
        <taxon>Alphaproteobacteria</taxon>
        <taxon>Hyphomicrobiales</taxon>
        <taxon>Beijerinckiaceae</taxon>
        <taxon>Methylocella</taxon>
    </lineage>
</organism>
<dbReference type="AlphaFoldDB" id="A0A8B6M726"/>
<sequence length="34" mass="3770">MKQWALTVCATVGVFRRQPGFYLTVRSKAEAALA</sequence>
<reference evidence="1 2" key="1">
    <citation type="submission" date="2019-05" db="EMBL/GenBank/DDBJ databases">
        <authorList>
            <person name="Farhan Ul Haque M."/>
        </authorList>
    </citation>
    <scope>NUCLEOTIDE SEQUENCE [LARGE SCALE GENOMIC DNA]</scope>
    <source>
        <strain evidence="1">2</strain>
    </source>
</reference>
<evidence type="ECO:0000313" key="2">
    <source>
        <dbReference type="Proteomes" id="UP000485880"/>
    </source>
</evidence>
<proteinExistence type="predicted"/>
<dbReference type="Proteomes" id="UP000485880">
    <property type="component" value="Unassembled WGS sequence"/>
</dbReference>
<accession>A0A8B6M726</accession>
<keyword evidence="2" id="KW-1185">Reference proteome</keyword>